<feature type="transmembrane region" description="Helical" evidence="14">
    <location>
        <begin position="177"/>
        <end position="199"/>
    </location>
</feature>
<evidence type="ECO:0000256" key="14">
    <source>
        <dbReference type="SAM" id="Phobius"/>
    </source>
</evidence>
<evidence type="ECO:0000256" key="10">
    <source>
        <dbReference type="ARBA" id="ARBA00023136"/>
    </source>
</evidence>
<dbReference type="Pfam" id="PF10277">
    <property type="entry name" value="Frag1"/>
    <property type="match status" value="1"/>
</dbReference>
<evidence type="ECO:0000256" key="11">
    <source>
        <dbReference type="ARBA" id="ARBA00023180"/>
    </source>
</evidence>
<evidence type="ECO:0000259" key="16">
    <source>
        <dbReference type="Pfam" id="PF10277"/>
    </source>
</evidence>
<dbReference type="InterPro" id="IPR050911">
    <property type="entry name" value="DRAM/TMEM150_Autophagy_Mod"/>
</dbReference>
<dbReference type="OrthoDB" id="191706at2759"/>
<dbReference type="GeneID" id="115829756"/>
<keyword evidence="15" id="KW-0732">Signal</keyword>
<sequence length="231" mass="25691">MWMWAFLPVSLALVGTLGVWTVFGIAVSNQSVNLTVEFPYISTCGSYTPQSCLFSQICNVCSFLVLWVVCVRYQQVVDLGGASRVNTASLVFGFISSIGISILGNFQQSVERIAHLLGAFLAFFMGTLYFWMQAWITYKAEPSSDRRWTGPVRIVLCSVCSILVISMTVLHNIGFRSAAALCEWALVMGFFLLFAVFAAEFRHIDCHRLTVQKNTFNKNYGNSVFGLQPVA</sequence>
<keyword evidence="7" id="KW-0967">Endosome</keyword>
<dbReference type="GO" id="GO:0000421">
    <property type="term" value="C:autophagosome membrane"/>
    <property type="evidence" value="ECO:0007669"/>
    <property type="project" value="UniProtKB-SubCell"/>
</dbReference>
<evidence type="ECO:0000256" key="13">
    <source>
        <dbReference type="ARBA" id="ARBA00045144"/>
    </source>
</evidence>
<evidence type="ECO:0000256" key="7">
    <source>
        <dbReference type="ARBA" id="ARBA00022753"/>
    </source>
</evidence>
<dbReference type="FunCoup" id="A0A6J2WZL7">
    <property type="interactions" value="10"/>
</dbReference>
<protein>
    <submittedName>
        <fullName evidence="18">Modulator of macroautophagy TMEM150B</fullName>
    </submittedName>
</protein>
<reference evidence="18" key="1">
    <citation type="submission" date="2025-08" db="UniProtKB">
        <authorList>
            <consortium name="RefSeq"/>
        </authorList>
    </citation>
    <scope>IDENTIFICATION</scope>
</reference>
<dbReference type="InParanoid" id="A0A6J2WZL7"/>
<keyword evidence="6 14" id="KW-0812">Transmembrane</keyword>
<evidence type="ECO:0000256" key="4">
    <source>
        <dbReference type="ARBA" id="ARBA00006565"/>
    </source>
</evidence>
<dbReference type="GO" id="GO:0006914">
    <property type="term" value="P:autophagy"/>
    <property type="evidence" value="ECO:0007669"/>
    <property type="project" value="UniProtKB-KW"/>
</dbReference>
<keyword evidence="10 14" id="KW-0472">Membrane</keyword>
<keyword evidence="12" id="KW-0968">Cytoplasmic vesicle</keyword>
<evidence type="ECO:0000256" key="5">
    <source>
        <dbReference type="ARBA" id="ARBA00022475"/>
    </source>
</evidence>
<feature type="chain" id="PRO_5027111426" evidence="15">
    <location>
        <begin position="19"/>
        <end position="231"/>
    </location>
</feature>
<gene>
    <name evidence="18" type="primary">tmem150b</name>
</gene>
<dbReference type="InterPro" id="IPR019402">
    <property type="entry name" value="CWH43_N"/>
</dbReference>
<keyword evidence="8 14" id="KW-1133">Transmembrane helix</keyword>
<organism evidence="17 18">
    <name type="scientific">Chanos chanos</name>
    <name type="common">Milkfish</name>
    <name type="synonym">Mugil chanos</name>
    <dbReference type="NCBI Taxonomy" id="29144"/>
    <lineage>
        <taxon>Eukaryota</taxon>
        <taxon>Metazoa</taxon>
        <taxon>Chordata</taxon>
        <taxon>Craniata</taxon>
        <taxon>Vertebrata</taxon>
        <taxon>Euteleostomi</taxon>
        <taxon>Actinopterygii</taxon>
        <taxon>Neopterygii</taxon>
        <taxon>Teleostei</taxon>
        <taxon>Ostariophysi</taxon>
        <taxon>Gonorynchiformes</taxon>
        <taxon>Chanidae</taxon>
        <taxon>Chanos</taxon>
    </lineage>
</organism>
<feature type="transmembrane region" description="Helical" evidence="14">
    <location>
        <begin position="53"/>
        <end position="73"/>
    </location>
</feature>
<feature type="domain" description="CWH43-like N-terminal" evidence="16">
    <location>
        <begin position="4"/>
        <end position="204"/>
    </location>
</feature>
<evidence type="ECO:0000256" key="8">
    <source>
        <dbReference type="ARBA" id="ARBA00022989"/>
    </source>
</evidence>
<evidence type="ECO:0000256" key="3">
    <source>
        <dbReference type="ARBA" id="ARBA00004651"/>
    </source>
</evidence>
<evidence type="ECO:0000256" key="12">
    <source>
        <dbReference type="ARBA" id="ARBA00023329"/>
    </source>
</evidence>
<accession>A0A6J2WZL7</accession>
<dbReference type="CTD" id="284417"/>
<feature type="transmembrane region" description="Helical" evidence="14">
    <location>
        <begin position="152"/>
        <end position="171"/>
    </location>
</feature>
<keyword evidence="5" id="KW-1003">Cell membrane</keyword>
<feature type="transmembrane region" description="Helical" evidence="14">
    <location>
        <begin position="85"/>
        <end position="106"/>
    </location>
</feature>
<name>A0A6J2WZL7_CHACN</name>
<dbReference type="RefSeq" id="XP_030649783.1">
    <property type="nucleotide sequence ID" value="XM_030793923.1"/>
</dbReference>
<dbReference type="Proteomes" id="UP000504632">
    <property type="component" value="Chromosome 16"/>
</dbReference>
<keyword evidence="9" id="KW-0072">Autophagy</keyword>
<feature type="transmembrane region" description="Helical" evidence="14">
    <location>
        <begin position="112"/>
        <end position="131"/>
    </location>
</feature>
<keyword evidence="11" id="KW-0325">Glycoprotein</keyword>
<evidence type="ECO:0000256" key="1">
    <source>
        <dbReference type="ARBA" id="ARBA00004337"/>
    </source>
</evidence>
<dbReference type="PANTHER" id="PTHR21324:SF3">
    <property type="entry name" value="MODULATOR OF MACROAUTOPHAGY TMEM150B"/>
    <property type="match status" value="1"/>
</dbReference>
<proteinExistence type="inferred from homology"/>
<dbReference type="GO" id="GO:0005886">
    <property type="term" value="C:plasma membrane"/>
    <property type="evidence" value="ECO:0007669"/>
    <property type="project" value="UniProtKB-SubCell"/>
</dbReference>
<evidence type="ECO:0000256" key="9">
    <source>
        <dbReference type="ARBA" id="ARBA00023006"/>
    </source>
</evidence>
<dbReference type="GO" id="GO:0010008">
    <property type="term" value="C:endosome membrane"/>
    <property type="evidence" value="ECO:0007669"/>
    <property type="project" value="UniProtKB-SubCell"/>
</dbReference>
<evidence type="ECO:0000313" key="18">
    <source>
        <dbReference type="RefSeq" id="XP_030649783.1"/>
    </source>
</evidence>
<comment type="subcellular location">
    <subcellularLocation>
        <location evidence="3">Cell membrane</location>
        <topology evidence="3">Multi-pass membrane protein</topology>
    </subcellularLocation>
    <subcellularLocation>
        <location evidence="2">Cytoplasmic vesicle</location>
        <location evidence="2">Autophagosome membrane</location>
        <topology evidence="2">Multi-pass membrane protein</topology>
    </subcellularLocation>
    <subcellularLocation>
        <location evidence="1">Endosome membrane</location>
        <topology evidence="1">Multi-pass membrane protein</topology>
    </subcellularLocation>
</comment>
<dbReference type="AlphaFoldDB" id="A0A6J2WZL7"/>
<feature type="signal peptide" evidence="15">
    <location>
        <begin position="1"/>
        <end position="18"/>
    </location>
</feature>
<comment type="function">
    <text evidence="13">Modulator of macroautophagy that causes accumulation of autophagosomes under basal conditions and enhances autophagic flux. Represses cell death and promotes long-term clonogenic survival of cells grown in the absence of glucose in a macroautophagy-independent manner. May have some role in extracellular matrix engulfment or growth factor receptor recycling, both of which can modulate cell survival.</text>
</comment>
<comment type="similarity">
    <text evidence="4">Belongs to the DRAM/TMEM150 family.</text>
</comment>
<keyword evidence="17" id="KW-1185">Reference proteome</keyword>
<evidence type="ECO:0000256" key="15">
    <source>
        <dbReference type="SAM" id="SignalP"/>
    </source>
</evidence>
<evidence type="ECO:0000313" key="17">
    <source>
        <dbReference type="Proteomes" id="UP000504632"/>
    </source>
</evidence>
<evidence type="ECO:0000256" key="6">
    <source>
        <dbReference type="ARBA" id="ARBA00022692"/>
    </source>
</evidence>
<dbReference type="PANTHER" id="PTHR21324">
    <property type="entry name" value="FASTING-INDUCIBLE INTEGRAL MEMBRANE PROTEIN TM6P1-RELATED"/>
    <property type="match status" value="1"/>
</dbReference>
<evidence type="ECO:0000256" key="2">
    <source>
        <dbReference type="ARBA" id="ARBA00004542"/>
    </source>
</evidence>